<keyword evidence="8 9" id="KW-0560">Oxidoreductase</keyword>
<evidence type="ECO:0000256" key="3">
    <source>
        <dbReference type="ARBA" id="ARBA00005012"/>
    </source>
</evidence>
<organism evidence="10 11">
    <name type="scientific">Marinobacter nitratireducens</name>
    <dbReference type="NCBI Taxonomy" id="1137280"/>
    <lineage>
        <taxon>Bacteria</taxon>
        <taxon>Pseudomonadati</taxon>
        <taxon>Pseudomonadota</taxon>
        <taxon>Gammaproteobacteria</taxon>
        <taxon>Pseudomonadales</taxon>
        <taxon>Marinobacteraceae</taxon>
        <taxon>Marinobacter</taxon>
    </lineage>
</organism>
<evidence type="ECO:0000256" key="7">
    <source>
        <dbReference type="ARBA" id="ARBA00022827"/>
    </source>
</evidence>
<dbReference type="SUPFAM" id="SSF51905">
    <property type="entry name" value="FAD/NAD(P)-binding domain"/>
    <property type="match status" value="1"/>
</dbReference>
<dbReference type="InterPro" id="IPR006231">
    <property type="entry name" value="MQO"/>
</dbReference>
<dbReference type="Proteomes" id="UP000035057">
    <property type="component" value="Unassembled WGS sequence"/>
</dbReference>
<dbReference type="NCBIfam" id="NF003606">
    <property type="entry name" value="PRK05257.2-1"/>
    <property type="match status" value="1"/>
</dbReference>
<dbReference type="EC" id="1.1.5.4" evidence="9"/>
<reference evidence="10 11" key="1">
    <citation type="submission" date="2012-12" db="EMBL/GenBank/DDBJ databases">
        <title>Genome assembly of Marinobacter sp. AK21.</title>
        <authorList>
            <person name="Khatri I."/>
            <person name="Kumar R."/>
            <person name="Vaidya B."/>
            <person name="Subramanian S."/>
            <person name="Pinnaka A."/>
        </authorList>
    </citation>
    <scope>NUCLEOTIDE SEQUENCE [LARGE SCALE GENOMIC DNA]</scope>
    <source>
        <strain evidence="10 11">AK21</strain>
    </source>
</reference>
<evidence type="ECO:0000256" key="4">
    <source>
        <dbReference type="ARBA" id="ARBA00006389"/>
    </source>
</evidence>
<dbReference type="OrthoDB" id="9763983at2"/>
<dbReference type="RefSeq" id="WP_036134065.1">
    <property type="nucleotide sequence ID" value="NZ_ANIE01000009.1"/>
</dbReference>
<comment type="caution">
    <text evidence="10">The sequence shown here is derived from an EMBL/GenBank/DDBJ whole genome shotgun (WGS) entry which is preliminary data.</text>
</comment>
<evidence type="ECO:0000256" key="9">
    <source>
        <dbReference type="HAMAP-Rule" id="MF_00212"/>
    </source>
</evidence>
<dbReference type="UniPathway" id="UPA00223">
    <property type="reaction ID" value="UER01008"/>
</dbReference>
<gene>
    <name evidence="9" type="primary">mqo</name>
    <name evidence="10" type="ORF">D777_03325</name>
</gene>
<comment type="similarity">
    <text evidence="4 9">Belongs to the MQO family.</text>
</comment>
<dbReference type="InterPro" id="IPR036188">
    <property type="entry name" value="FAD/NAD-bd_sf"/>
</dbReference>
<keyword evidence="11" id="KW-1185">Reference proteome</keyword>
<evidence type="ECO:0000313" key="10">
    <source>
        <dbReference type="EMBL" id="KEF30149.1"/>
    </source>
</evidence>
<keyword evidence="7 9" id="KW-0274">FAD</keyword>
<comment type="cofactor">
    <cofactor evidence="2 9">
        <name>FAD</name>
        <dbReference type="ChEBI" id="CHEBI:57692"/>
    </cofactor>
</comment>
<dbReference type="GO" id="GO:0047545">
    <property type="term" value="F:(S)-2-hydroxyglutarate dehydrogenase activity"/>
    <property type="evidence" value="ECO:0007669"/>
    <property type="project" value="TreeGrafter"/>
</dbReference>
<dbReference type="Gene3D" id="3.30.9.10">
    <property type="entry name" value="D-Amino Acid Oxidase, subunit A, domain 2"/>
    <property type="match status" value="1"/>
</dbReference>
<dbReference type="AlphaFoldDB" id="A0A072MXM7"/>
<dbReference type="NCBIfam" id="NF003613">
    <property type="entry name" value="PRK05257.3-4"/>
    <property type="match status" value="1"/>
</dbReference>
<keyword evidence="6 9" id="KW-0285">Flavoprotein</keyword>
<dbReference type="EMBL" id="ANIE01000009">
    <property type="protein sequence ID" value="KEF30149.1"/>
    <property type="molecule type" value="Genomic_DNA"/>
</dbReference>
<evidence type="ECO:0000313" key="11">
    <source>
        <dbReference type="Proteomes" id="UP000035057"/>
    </source>
</evidence>
<evidence type="ECO:0000256" key="1">
    <source>
        <dbReference type="ARBA" id="ARBA00001139"/>
    </source>
</evidence>
<keyword evidence="5 9" id="KW-0816">Tricarboxylic acid cycle</keyword>
<dbReference type="HAMAP" id="MF_00212">
    <property type="entry name" value="MQO"/>
    <property type="match status" value="1"/>
</dbReference>
<dbReference type="NCBIfam" id="TIGR01320">
    <property type="entry name" value="mal_quin_oxido"/>
    <property type="match status" value="1"/>
</dbReference>
<dbReference type="GO" id="GO:0008924">
    <property type="term" value="F:L-malate dehydrogenase (quinone) activity"/>
    <property type="evidence" value="ECO:0007669"/>
    <property type="project" value="UniProtKB-UniRule"/>
</dbReference>
<proteinExistence type="inferred from homology"/>
<accession>A0A072MXM7</accession>
<name>A0A072MXM7_9GAMM</name>
<dbReference type="PATRIC" id="fig|1137280.3.peg.3141"/>
<dbReference type="Gene3D" id="3.50.50.60">
    <property type="entry name" value="FAD/NAD(P)-binding domain"/>
    <property type="match status" value="1"/>
</dbReference>
<sequence length="505" mass="54746">MNGQHTDILLIGGGIMSTTLATLVAHLDNSRSVTLIEQSERLGEESSDAWNNAGTGHAGYCELNYTPQSADGAIAVDRALQINEQFEISLQFWSSLVEKGALPQADSFIRNVPHLSWVQGKEACQFLKKRHAALERHPLFQEMAFSDQPSQVSDWLPLIMGGRSSIAPTAATRVGHGSDVNFGTLTRSLGNSLSLRDNADVRLSTRVVDIKRTSKGWIVSLKNVVTGEKSSLSAKFVFVGAGGAALHLLQKARIPEARGYGGFPVSGLWLACKDQTLASNHFAKVYSQAPVGAPPMSVPHLDTRFIDGKPALLFGPFAGFTTKFLKSGSPSDLMKSVRAHNLRNLADVATANWPLTQYLIKEALSSKSARIRQLQGFLPDADPEQWHIHRAGQRVQIIKPDHRNRGKLEFGTEVLATADRSMAALLGASPGASTCVSAMLDVIERCLPDLLDGEGRQKIQALIPSYGQSLRNDSQLLEGVRRYTSETLGLAPTSSQSPSERSIYA</sequence>
<dbReference type="PANTHER" id="PTHR43104:SF2">
    <property type="entry name" value="L-2-HYDROXYGLUTARATE DEHYDROGENASE, MITOCHONDRIAL"/>
    <property type="match status" value="1"/>
</dbReference>
<dbReference type="PANTHER" id="PTHR43104">
    <property type="entry name" value="L-2-HYDROXYGLUTARATE DEHYDROGENASE, MITOCHONDRIAL"/>
    <property type="match status" value="1"/>
</dbReference>
<dbReference type="NCBIfam" id="NF009875">
    <property type="entry name" value="PRK13339.1"/>
    <property type="match status" value="1"/>
</dbReference>
<dbReference type="GO" id="GO:0006099">
    <property type="term" value="P:tricarboxylic acid cycle"/>
    <property type="evidence" value="ECO:0007669"/>
    <property type="project" value="UniProtKB-UniRule"/>
</dbReference>
<evidence type="ECO:0000256" key="2">
    <source>
        <dbReference type="ARBA" id="ARBA00001974"/>
    </source>
</evidence>
<dbReference type="STRING" id="1137280.D777_03325"/>
<comment type="pathway">
    <text evidence="3 9">Carbohydrate metabolism; tricarboxylic acid cycle; oxaloacetate from (S)-malate (quinone route): step 1/1.</text>
</comment>
<evidence type="ECO:0000256" key="8">
    <source>
        <dbReference type="ARBA" id="ARBA00023002"/>
    </source>
</evidence>
<protein>
    <recommendedName>
        <fullName evidence="9">Probable malate:quinone oxidoreductase</fullName>
        <ecNumber evidence="9">1.1.5.4</ecNumber>
    </recommendedName>
    <alternativeName>
        <fullName evidence="9">MQO</fullName>
    </alternativeName>
    <alternativeName>
        <fullName evidence="9">Malate dehydrogenase [quinone]</fullName>
    </alternativeName>
</protein>
<comment type="catalytic activity">
    <reaction evidence="1 9">
        <text>(S)-malate + a quinone = a quinol + oxaloacetate</text>
        <dbReference type="Rhea" id="RHEA:46012"/>
        <dbReference type="ChEBI" id="CHEBI:15589"/>
        <dbReference type="ChEBI" id="CHEBI:16452"/>
        <dbReference type="ChEBI" id="CHEBI:24646"/>
        <dbReference type="ChEBI" id="CHEBI:132124"/>
        <dbReference type="EC" id="1.1.5.4"/>
    </reaction>
</comment>
<evidence type="ECO:0000256" key="5">
    <source>
        <dbReference type="ARBA" id="ARBA00022532"/>
    </source>
</evidence>
<evidence type="ECO:0000256" key="6">
    <source>
        <dbReference type="ARBA" id="ARBA00022630"/>
    </source>
</evidence>
<dbReference type="NCBIfam" id="NF003611">
    <property type="entry name" value="PRK05257.3-2"/>
    <property type="match status" value="1"/>
</dbReference>
<dbReference type="Pfam" id="PF06039">
    <property type="entry name" value="Mqo"/>
    <property type="match status" value="1"/>
</dbReference>